<gene>
    <name evidence="2" type="ORF">SAMN05192558_106142</name>
</gene>
<dbReference type="InterPro" id="IPR005149">
    <property type="entry name" value="Tscrpt_reg_PadR_N"/>
</dbReference>
<sequence length="198" mass="22349">MSSRSHRPSPLALVLLVLLAEQPMHPYRMRELIKERAKDRVANVAQRNSVYQTVERLDRVGLIRVRNTARDEGRPERTVYELTEEGSRTVVEWLRELLSTPATEFPAFPAALASMLIMEPTEVAECLRTRADALERSLDAALAEVTGLPRIFGLEEEYAQAVGRAELAWLRSVLTDFESGELTWSHEKLLSYAAGLTD</sequence>
<evidence type="ECO:0000313" key="3">
    <source>
        <dbReference type="Proteomes" id="UP000199651"/>
    </source>
</evidence>
<dbReference type="Pfam" id="PF03551">
    <property type="entry name" value="PadR"/>
    <property type="match status" value="1"/>
</dbReference>
<dbReference type="EMBL" id="FNJB01000006">
    <property type="protein sequence ID" value="SDP04989.1"/>
    <property type="molecule type" value="Genomic_DNA"/>
</dbReference>
<dbReference type="AlphaFoldDB" id="A0A1H0PK35"/>
<dbReference type="PANTHER" id="PTHR43252:SF2">
    <property type="entry name" value="TRANSCRIPTION REGULATOR, PADR-LIKE FAMILY"/>
    <property type="match status" value="1"/>
</dbReference>
<organism evidence="2 3">
    <name type="scientific">Actinokineospora alba</name>
    <dbReference type="NCBI Taxonomy" id="504798"/>
    <lineage>
        <taxon>Bacteria</taxon>
        <taxon>Bacillati</taxon>
        <taxon>Actinomycetota</taxon>
        <taxon>Actinomycetes</taxon>
        <taxon>Pseudonocardiales</taxon>
        <taxon>Pseudonocardiaceae</taxon>
        <taxon>Actinokineospora</taxon>
    </lineage>
</organism>
<feature type="domain" description="Transcription regulator PadR N-terminal" evidence="1">
    <location>
        <begin position="15"/>
        <end position="89"/>
    </location>
</feature>
<evidence type="ECO:0000313" key="2">
    <source>
        <dbReference type="EMBL" id="SDP04989.1"/>
    </source>
</evidence>
<dbReference type="SUPFAM" id="SSF46785">
    <property type="entry name" value="Winged helix' DNA-binding domain"/>
    <property type="match status" value="1"/>
</dbReference>
<dbReference type="PANTHER" id="PTHR43252">
    <property type="entry name" value="TRANSCRIPTIONAL REGULATOR YQJI"/>
    <property type="match status" value="1"/>
</dbReference>
<dbReference type="Proteomes" id="UP000199651">
    <property type="component" value="Unassembled WGS sequence"/>
</dbReference>
<dbReference type="Gene3D" id="1.10.10.10">
    <property type="entry name" value="Winged helix-like DNA-binding domain superfamily/Winged helix DNA-binding domain"/>
    <property type="match status" value="1"/>
</dbReference>
<reference evidence="3" key="1">
    <citation type="submission" date="2016-10" db="EMBL/GenBank/DDBJ databases">
        <authorList>
            <person name="Varghese N."/>
            <person name="Submissions S."/>
        </authorList>
    </citation>
    <scope>NUCLEOTIDE SEQUENCE [LARGE SCALE GENOMIC DNA]</scope>
    <source>
        <strain evidence="3">IBRC-M 10655</strain>
    </source>
</reference>
<dbReference type="InterPro" id="IPR036390">
    <property type="entry name" value="WH_DNA-bd_sf"/>
</dbReference>
<dbReference type="InterPro" id="IPR036388">
    <property type="entry name" value="WH-like_DNA-bd_sf"/>
</dbReference>
<dbReference type="RefSeq" id="WP_091376068.1">
    <property type="nucleotide sequence ID" value="NZ_FNDV01000006.1"/>
</dbReference>
<dbReference type="OrthoDB" id="8443918at2"/>
<keyword evidence="3" id="KW-1185">Reference proteome</keyword>
<name>A0A1H0PK35_9PSEU</name>
<dbReference type="STRING" id="504798.SAMN05421871_106310"/>
<protein>
    <submittedName>
        <fullName evidence="2">Transcriptional regulator PadR-like family protein</fullName>
    </submittedName>
</protein>
<proteinExistence type="predicted"/>
<evidence type="ECO:0000259" key="1">
    <source>
        <dbReference type="Pfam" id="PF03551"/>
    </source>
</evidence>
<accession>A0A1H0PK35</accession>